<dbReference type="RefSeq" id="WP_090769018.1">
    <property type="nucleotide sequence ID" value="NZ_FNFB01000015.1"/>
</dbReference>
<gene>
    <name evidence="3" type="ORF">SAMN05421874_115115</name>
</gene>
<keyword evidence="4" id="KW-1185">Reference proteome</keyword>
<evidence type="ECO:0000256" key="1">
    <source>
        <dbReference type="ARBA" id="ARBA00008791"/>
    </source>
</evidence>
<proteinExistence type="inferred from homology"/>
<organism evidence="3 4">
    <name type="scientific">Nonomuraea maritima</name>
    <dbReference type="NCBI Taxonomy" id="683260"/>
    <lineage>
        <taxon>Bacteria</taxon>
        <taxon>Bacillati</taxon>
        <taxon>Actinomycetota</taxon>
        <taxon>Actinomycetes</taxon>
        <taxon>Streptosporangiales</taxon>
        <taxon>Streptosporangiaceae</taxon>
        <taxon>Nonomuraea</taxon>
    </lineage>
</organism>
<evidence type="ECO:0000313" key="4">
    <source>
        <dbReference type="Proteomes" id="UP000198683"/>
    </source>
</evidence>
<dbReference type="EMBL" id="FNFB01000015">
    <property type="protein sequence ID" value="SDL08552.1"/>
    <property type="molecule type" value="Genomic_DNA"/>
</dbReference>
<name>A0A1G9H6N7_9ACTN</name>
<dbReference type="InterPro" id="IPR006015">
    <property type="entry name" value="Universal_stress_UspA"/>
</dbReference>
<dbReference type="Proteomes" id="UP000198683">
    <property type="component" value="Unassembled WGS sequence"/>
</dbReference>
<dbReference type="AlphaFoldDB" id="A0A1G9H6N7"/>
<comment type="similarity">
    <text evidence="1">Belongs to the universal stress protein A family.</text>
</comment>
<sequence length="267" mass="27817">MAKQIMVGADGSAPAVAAAEWAAADARRRGLDVRIVHVGDPDKPCAETMNDLAARVHALAPDAGVTMEVRGGNVVEELIAASASADSLVLGSHGHGGFAGVVTGSVTMGVAGHAHVPVVVVRGPRVVEYGRVVIGYDGSDHSQAAMEYAVEQARARLAQLHVLSAWQMPVPTPYAPACDVLIEEAVRQELDTARARVEPWRESNPDLVITDDQPRDHPVPALIKASQTADLVVVGSRGRGGFASAVLGSVSHGVLHRAACPVAVVRR</sequence>
<dbReference type="PANTHER" id="PTHR46268:SF6">
    <property type="entry name" value="UNIVERSAL STRESS PROTEIN UP12"/>
    <property type="match status" value="1"/>
</dbReference>
<feature type="domain" description="UspA" evidence="2">
    <location>
        <begin position="1"/>
        <end position="122"/>
    </location>
</feature>
<evidence type="ECO:0000313" key="3">
    <source>
        <dbReference type="EMBL" id="SDL08552.1"/>
    </source>
</evidence>
<feature type="domain" description="UspA" evidence="2">
    <location>
        <begin position="129"/>
        <end position="266"/>
    </location>
</feature>
<dbReference type="Pfam" id="PF00582">
    <property type="entry name" value="Usp"/>
    <property type="match status" value="2"/>
</dbReference>
<protein>
    <submittedName>
        <fullName evidence="3">Nucleotide-binding universal stress protein, UspA family</fullName>
    </submittedName>
</protein>
<accession>A0A1G9H6N7</accession>
<dbReference type="SUPFAM" id="SSF52402">
    <property type="entry name" value="Adenine nucleotide alpha hydrolases-like"/>
    <property type="match status" value="2"/>
</dbReference>
<evidence type="ECO:0000259" key="2">
    <source>
        <dbReference type="Pfam" id="PF00582"/>
    </source>
</evidence>
<dbReference type="InterPro" id="IPR014729">
    <property type="entry name" value="Rossmann-like_a/b/a_fold"/>
</dbReference>
<dbReference type="InterPro" id="IPR006016">
    <property type="entry name" value="UspA"/>
</dbReference>
<dbReference type="PRINTS" id="PR01438">
    <property type="entry name" value="UNVRSLSTRESS"/>
</dbReference>
<dbReference type="PANTHER" id="PTHR46268">
    <property type="entry name" value="STRESS RESPONSE PROTEIN NHAX"/>
    <property type="match status" value="1"/>
</dbReference>
<dbReference type="OrthoDB" id="9816117at2"/>
<dbReference type="Gene3D" id="3.40.50.620">
    <property type="entry name" value="HUPs"/>
    <property type="match status" value="2"/>
</dbReference>
<reference evidence="3 4" key="1">
    <citation type="submission" date="2016-10" db="EMBL/GenBank/DDBJ databases">
        <authorList>
            <person name="de Groot N.N."/>
        </authorList>
    </citation>
    <scope>NUCLEOTIDE SEQUENCE [LARGE SCALE GENOMIC DNA]</scope>
    <source>
        <strain evidence="3 4">CGMCC 4.5681</strain>
    </source>
</reference>
<dbReference type="STRING" id="683260.SAMN05421874_115115"/>